<dbReference type="STRING" id="1802399.A3E39_01555"/>
<evidence type="ECO:0000313" key="1">
    <source>
        <dbReference type="EMBL" id="OGL78525.1"/>
    </source>
</evidence>
<gene>
    <name evidence="1" type="ORF">A3E39_01555</name>
</gene>
<name>A0A1F7UJU5_9BACT</name>
<accession>A0A1F7UJU5</accession>
<comment type="caution">
    <text evidence="1">The sequence shown here is derived from an EMBL/GenBank/DDBJ whole genome shotgun (WGS) entry which is preliminary data.</text>
</comment>
<dbReference type="AlphaFoldDB" id="A0A1F7UJU5"/>
<proteinExistence type="predicted"/>
<reference evidence="1 2" key="1">
    <citation type="journal article" date="2016" name="Nat. Commun.">
        <title>Thousands of microbial genomes shed light on interconnected biogeochemical processes in an aquifer system.</title>
        <authorList>
            <person name="Anantharaman K."/>
            <person name="Brown C.T."/>
            <person name="Hug L.A."/>
            <person name="Sharon I."/>
            <person name="Castelle C.J."/>
            <person name="Probst A.J."/>
            <person name="Thomas B.C."/>
            <person name="Singh A."/>
            <person name="Wilkins M.J."/>
            <person name="Karaoz U."/>
            <person name="Brodie E.L."/>
            <person name="Williams K.H."/>
            <person name="Hubbard S.S."/>
            <person name="Banfield J.F."/>
        </authorList>
    </citation>
    <scope>NUCLEOTIDE SEQUENCE [LARGE SCALE GENOMIC DNA]</scope>
</reference>
<evidence type="ECO:0000313" key="2">
    <source>
        <dbReference type="Proteomes" id="UP000176603"/>
    </source>
</evidence>
<sequence length="70" mass="7911">MASPEELKALCFDDRGGLKTKPECRSALINHLILDEMMDVMEAEDVTEKTLRDLNLWPVEEKPKDGSPLP</sequence>
<dbReference type="EMBL" id="MGEH01000029">
    <property type="protein sequence ID" value="OGL78525.1"/>
    <property type="molecule type" value="Genomic_DNA"/>
</dbReference>
<protein>
    <submittedName>
        <fullName evidence="1">Uncharacterized protein</fullName>
    </submittedName>
</protein>
<organism evidence="1 2">
    <name type="scientific">Candidatus Uhrbacteria bacterium RIFCSPHIGHO2_12_FULL_60_25</name>
    <dbReference type="NCBI Taxonomy" id="1802399"/>
    <lineage>
        <taxon>Bacteria</taxon>
        <taxon>Candidatus Uhriibacteriota</taxon>
    </lineage>
</organism>
<dbReference type="Proteomes" id="UP000176603">
    <property type="component" value="Unassembled WGS sequence"/>
</dbReference>